<feature type="domain" description="Protein kinase" evidence="9">
    <location>
        <begin position="22"/>
        <end position="173"/>
    </location>
</feature>
<keyword evidence="5" id="KW-0418">Kinase</keyword>
<feature type="transmembrane region" description="Helical" evidence="8">
    <location>
        <begin position="107"/>
        <end position="127"/>
    </location>
</feature>
<name>A0A8C3AGY0_CYCLU</name>
<dbReference type="PROSITE" id="PS50011">
    <property type="entry name" value="PROTEIN_KINASE_DOM"/>
    <property type="match status" value="1"/>
</dbReference>
<evidence type="ECO:0000256" key="2">
    <source>
        <dbReference type="ARBA" id="ARBA00012513"/>
    </source>
</evidence>
<organism evidence="10 11">
    <name type="scientific">Cyclopterus lumpus</name>
    <name type="common">Lumpsucker</name>
    <dbReference type="NCBI Taxonomy" id="8103"/>
    <lineage>
        <taxon>Eukaryota</taxon>
        <taxon>Metazoa</taxon>
        <taxon>Chordata</taxon>
        <taxon>Craniata</taxon>
        <taxon>Vertebrata</taxon>
        <taxon>Euteleostomi</taxon>
        <taxon>Actinopterygii</taxon>
        <taxon>Neopterygii</taxon>
        <taxon>Teleostei</taxon>
        <taxon>Neoteleostei</taxon>
        <taxon>Acanthomorphata</taxon>
        <taxon>Eupercaria</taxon>
        <taxon>Perciformes</taxon>
        <taxon>Cottioidei</taxon>
        <taxon>Cottales</taxon>
        <taxon>Cyclopteridae</taxon>
        <taxon>Cyclopterus</taxon>
    </lineage>
</organism>
<evidence type="ECO:0000256" key="3">
    <source>
        <dbReference type="ARBA" id="ARBA00022527"/>
    </source>
</evidence>
<feature type="transmembrane region" description="Helical" evidence="8">
    <location>
        <begin position="74"/>
        <end position="95"/>
    </location>
</feature>
<dbReference type="Proteomes" id="UP000694565">
    <property type="component" value="Unplaced"/>
</dbReference>
<evidence type="ECO:0000256" key="8">
    <source>
        <dbReference type="SAM" id="Phobius"/>
    </source>
</evidence>
<evidence type="ECO:0000256" key="1">
    <source>
        <dbReference type="ARBA" id="ARBA00008874"/>
    </source>
</evidence>
<reference evidence="10" key="2">
    <citation type="submission" date="2025-09" db="UniProtKB">
        <authorList>
            <consortium name="Ensembl"/>
        </authorList>
    </citation>
    <scope>IDENTIFICATION</scope>
</reference>
<sequence length="173" mass="19667">IETGQLKKLSEDSLTKQPEEVFDVLEKLGEGSYGCVFKAHYKETGEIVAIKQVPVESDLQEIIKEISIMQQLRYFLLLLVFSPHVVRYFLLLPVFSPHVVRYFLCSVLMWCVTSCVQSSCGALLPVFSPHVVRYFLCSVLMWCFISCVQSSCGALLPVFSPHVVRYFLCSVLM</sequence>
<evidence type="ECO:0000256" key="5">
    <source>
        <dbReference type="ARBA" id="ARBA00022777"/>
    </source>
</evidence>
<dbReference type="EC" id="2.7.11.1" evidence="2"/>
<dbReference type="InterPro" id="IPR050629">
    <property type="entry name" value="STE20/SPS1-PAK"/>
</dbReference>
<dbReference type="SUPFAM" id="SSF56112">
    <property type="entry name" value="Protein kinase-like (PK-like)"/>
    <property type="match status" value="1"/>
</dbReference>
<reference evidence="10" key="1">
    <citation type="submission" date="2025-08" db="UniProtKB">
        <authorList>
            <consortium name="Ensembl"/>
        </authorList>
    </citation>
    <scope>IDENTIFICATION</scope>
</reference>
<keyword evidence="8" id="KW-0472">Membrane</keyword>
<evidence type="ECO:0000313" key="10">
    <source>
        <dbReference type="Ensembl" id="ENSCLMP00005041840.1"/>
    </source>
</evidence>
<proteinExistence type="inferred from homology"/>
<dbReference type="GeneTree" id="ENSGT00940000154984"/>
<accession>A0A8C3AGY0</accession>
<gene>
    <name evidence="10" type="primary">LOC117730302</name>
</gene>
<keyword evidence="8" id="KW-0812">Transmembrane</keyword>
<dbReference type="GO" id="GO:0005524">
    <property type="term" value="F:ATP binding"/>
    <property type="evidence" value="ECO:0007669"/>
    <property type="project" value="UniProtKB-UniRule"/>
</dbReference>
<keyword evidence="6 7" id="KW-0067">ATP-binding</keyword>
<dbReference type="Pfam" id="PF00069">
    <property type="entry name" value="Pkinase"/>
    <property type="match status" value="1"/>
</dbReference>
<evidence type="ECO:0000313" key="11">
    <source>
        <dbReference type="Proteomes" id="UP000694565"/>
    </source>
</evidence>
<evidence type="ECO:0000259" key="9">
    <source>
        <dbReference type="PROSITE" id="PS50011"/>
    </source>
</evidence>
<feature type="binding site" evidence="7">
    <location>
        <position position="51"/>
    </location>
    <ligand>
        <name>ATP</name>
        <dbReference type="ChEBI" id="CHEBI:30616"/>
    </ligand>
</feature>
<evidence type="ECO:0000256" key="6">
    <source>
        <dbReference type="ARBA" id="ARBA00022840"/>
    </source>
</evidence>
<dbReference type="InterPro" id="IPR000719">
    <property type="entry name" value="Prot_kinase_dom"/>
</dbReference>
<evidence type="ECO:0000256" key="7">
    <source>
        <dbReference type="PROSITE-ProRule" id="PRU10141"/>
    </source>
</evidence>
<keyword evidence="4 7" id="KW-0547">Nucleotide-binding</keyword>
<keyword evidence="8" id="KW-1133">Transmembrane helix</keyword>
<feature type="transmembrane region" description="Helical" evidence="8">
    <location>
        <begin position="134"/>
        <end position="156"/>
    </location>
</feature>
<dbReference type="GO" id="GO:0004674">
    <property type="term" value="F:protein serine/threonine kinase activity"/>
    <property type="evidence" value="ECO:0007669"/>
    <property type="project" value="UniProtKB-KW"/>
</dbReference>
<dbReference type="InterPro" id="IPR011009">
    <property type="entry name" value="Kinase-like_dom_sf"/>
</dbReference>
<dbReference type="Gene3D" id="3.30.200.20">
    <property type="entry name" value="Phosphorylase Kinase, domain 1"/>
    <property type="match status" value="1"/>
</dbReference>
<dbReference type="Ensembl" id="ENSCLMT00005043361.1">
    <property type="protein sequence ID" value="ENSCLMP00005041840.1"/>
    <property type="gene ID" value="ENSCLMG00005019504.1"/>
</dbReference>
<keyword evidence="5" id="KW-0808">Transferase</keyword>
<keyword evidence="3" id="KW-0723">Serine/threonine-protein kinase</keyword>
<protein>
    <recommendedName>
        <fullName evidence="2">non-specific serine/threonine protein kinase</fullName>
        <ecNumber evidence="2">2.7.11.1</ecNumber>
    </recommendedName>
</protein>
<dbReference type="GO" id="GO:0005737">
    <property type="term" value="C:cytoplasm"/>
    <property type="evidence" value="ECO:0007669"/>
    <property type="project" value="TreeGrafter"/>
</dbReference>
<dbReference type="InterPro" id="IPR017441">
    <property type="entry name" value="Protein_kinase_ATP_BS"/>
</dbReference>
<dbReference type="PROSITE" id="PS00107">
    <property type="entry name" value="PROTEIN_KINASE_ATP"/>
    <property type="match status" value="1"/>
</dbReference>
<dbReference type="PANTHER" id="PTHR48012">
    <property type="entry name" value="STERILE20-LIKE KINASE, ISOFORM B-RELATED"/>
    <property type="match status" value="1"/>
</dbReference>
<evidence type="ECO:0000256" key="4">
    <source>
        <dbReference type="ARBA" id="ARBA00022741"/>
    </source>
</evidence>
<dbReference type="AlphaFoldDB" id="A0A8C3AGY0"/>
<keyword evidence="11" id="KW-1185">Reference proteome</keyword>
<comment type="similarity">
    <text evidence="1">Belongs to the protein kinase superfamily. STE Ser/Thr protein kinase family. STE20 subfamily.</text>
</comment>